<keyword evidence="5 6" id="KW-0949">S-adenosyl-L-methionine</keyword>
<sequence>MERERHVPVLLKEALHYLAVKPGSTVVDCTLGLAGHSSEILRGLGPQGKLIAFDRDPQAMELAAARLYAVRAELGSQAPQVELIGDAFSSAPMHLADGSVDALLADFGVSSLQLDEATRGFSFMADGPLDMRMDTRRGETAEQVVNEASERELADLIYEYGEERRSRRIARAIVRGRPVTTTAQLAQIVRAAAPAMKQDRIHPATRTFQGLRIYVNRELDEIKSLMEAAPKLLKPSGRMAVISFHSLEDRIVKDSLREGAQKGIWTILTKKPVTAEEEEIERNPRSRSAKLRAAEKTGIRAPGIRGQKLGDRHGGSNHNL</sequence>
<dbReference type="Gene3D" id="1.10.150.170">
    <property type="entry name" value="Putative methyltransferase TM0872, insert domain"/>
    <property type="match status" value="1"/>
</dbReference>
<comment type="function">
    <text evidence="6">Specifically methylates the N4 position of cytidine in position 1402 (C1402) of 16S rRNA.</text>
</comment>
<dbReference type="AlphaFoldDB" id="A0A9J7BGJ4"/>
<dbReference type="EC" id="2.1.1.199" evidence="6"/>
<dbReference type="PIRSF" id="PIRSF004486">
    <property type="entry name" value="MraW"/>
    <property type="match status" value="1"/>
</dbReference>
<dbReference type="GO" id="GO:0070475">
    <property type="term" value="P:rRNA base methylation"/>
    <property type="evidence" value="ECO:0007669"/>
    <property type="project" value="UniProtKB-UniRule"/>
</dbReference>
<dbReference type="EMBL" id="CP093313">
    <property type="protein sequence ID" value="UWZ82100.1"/>
    <property type="molecule type" value="Genomic_DNA"/>
</dbReference>
<dbReference type="Gene3D" id="3.40.50.150">
    <property type="entry name" value="Vaccinia Virus protein VP39"/>
    <property type="match status" value="1"/>
</dbReference>
<accession>A0A9J7BGJ4</accession>
<dbReference type="Proteomes" id="UP001059380">
    <property type="component" value="Chromosome"/>
</dbReference>
<comment type="similarity">
    <text evidence="1 6">Belongs to the methyltransferase superfamily. RsmH family.</text>
</comment>
<feature type="binding site" evidence="6">
    <location>
        <position position="88"/>
    </location>
    <ligand>
        <name>S-adenosyl-L-methionine</name>
        <dbReference type="ChEBI" id="CHEBI:59789"/>
    </ligand>
</feature>
<dbReference type="SUPFAM" id="SSF81799">
    <property type="entry name" value="Putative methyltransferase TM0872, insert domain"/>
    <property type="match status" value="1"/>
</dbReference>
<organism evidence="8 9">
    <name type="scientific">Occallatibacter riparius</name>
    <dbReference type="NCBI Taxonomy" id="1002689"/>
    <lineage>
        <taxon>Bacteria</taxon>
        <taxon>Pseudomonadati</taxon>
        <taxon>Acidobacteriota</taxon>
        <taxon>Terriglobia</taxon>
        <taxon>Terriglobales</taxon>
        <taxon>Acidobacteriaceae</taxon>
        <taxon>Occallatibacter</taxon>
    </lineage>
</organism>
<name>A0A9J7BGJ4_9BACT</name>
<evidence type="ECO:0000313" key="9">
    <source>
        <dbReference type="Proteomes" id="UP001059380"/>
    </source>
</evidence>
<evidence type="ECO:0000256" key="6">
    <source>
        <dbReference type="HAMAP-Rule" id="MF_01007"/>
    </source>
</evidence>
<evidence type="ECO:0000313" key="8">
    <source>
        <dbReference type="EMBL" id="UWZ82100.1"/>
    </source>
</evidence>
<dbReference type="InterPro" id="IPR023397">
    <property type="entry name" value="SAM-dep_MeTrfase_MraW_recog"/>
</dbReference>
<evidence type="ECO:0000256" key="3">
    <source>
        <dbReference type="ARBA" id="ARBA00022603"/>
    </source>
</evidence>
<feature type="binding site" evidence="6">
    <location>
        <position position="106"/>
    </location>
    <ligand>
        <name>S-adenosyl-L-methionine</name>
        <dbReference type="ChEBI" id="CHEBI:59789"/>
    </ligand>
</feature>
<dbReference type="GO" id="GO:0005737">
    <property type="term" value="C:cytoplasm"/>
    <property type="evidence" value="ECO:0007669"/>
    <property type="project" value="UniProtKB-SubCell"/>
</dbReference>
<dbReference type="NCBIfam" id="TIGR00006">
    <property type="entry name" value="16S rRNA (cytosine(1402)-N(4))-methyltransferase RsmH"/>
    <property type="match status" value="1"/>
</dbReference>
<feature type="binding site" evidence="6">
    <location>
        <position position="54"/>
    </location>
    <ligand>
        <name>S-adenosyl-L-methionine</name>
        <dbReference type="ChEBI" id="CHEBI:59789"/>
    </ligand>
</feature>
<keyword evidence="3 6" id="KW-0489">Methyltransferase</keyword>
<feature type="binding site" evidence="6">
    <location>
        <position position="113"/>
    </location>
    <ligand>
        <name>S-adenosyl-L-methionine</name>
        <dbReference type="ChEBI" id="CHEBI:59789"/>
    </ligand>
</feature>
<feature type="region of interest" description="Disordered" evidence="7">
    <location>
        <begin position="278"/>
        <end position="320"/>
    </location>
</feature>
<comment type="catalytic activity">
    <reaction evidence="6">
        <text>cytidine(1402) in 16S rRNA + S-adenosyl-L-methionine = N(4)-methylcytidine(1402) in 16S rRNA + S-adenosyl-L-homocysteine + H(+)</text>
        <dbReference type="Rhea" id="RHEA:42928"/>
        <dbReference type="Rhea" id="RHEA-COMP:10286"/>
        <dbReference type="Rhea" id="RHEA-COMP:10287"/>
        <dbReference type="ChEBI" id="CHEBI:15378"/>
        <dbReference type="ChEBI" id="CHEBI:57856"/>
        <dbReference type="ChEBI" id="CHEBI:59789"/>
        <dbReference type="ChEBI" id="CHEBI:74506"/>
        <dbReference type="ChEBI" id="CHEBI:82748"/>
        <dbReference type="EC" id="2.1.1.199"/>
    </reaction>
</comment>
<dbReference type="PANTHER" id="PTHR11265:SF0">
    <property type="entry name" value="12S RRNA N4-METHYLCYTIDINE METHYLTRANSFERASE"/>
    <property type="match status" value="1"/>
</dbReference>
<keyword evidence="4 6" id="KW-0808">Transferase</keyword>
<dbReference type="PANTHER" id="PTHR11265">
    <property type="entry name" value="S-ADENOSYL-METHYLTRANSFERASE MRAW"/>
    <property type="match status" value="1"/>
</dbReference>
<dbReference type="HAMAP" id="MF_01007">
    <property type="entry name" value="16SrRNA_methyltr_H"/>
    <property type="match status" value="1"/>
</dbReference>
<dbReference type="KEGG" id="orp:MOP44_16135"/>
<dbReference type="GO" id="GO:0071424">
    <property type="term" value="F:rRNA (cytosine-N4-)-methyltransferase activity"/>
    <property type="evidence" value="ECO:0007669"/>
    <property type="project" value="UniProtKB-UniRule"/>
</dbReference>
<keyword evidence="2 6" id="KW-0698">rRNA processing</keyword>
<protein>
    <recommendedName>
        <fullName evidence="6">Ribosomal RNA small subunit methyltransferase H</fullName>
        <ecNumber evidence="6">2.1.1.199</ecNumber>
    </recommendedName>
    <alternativeName>
        <fullName evidence="6">16S rRNA m(4)C1402 methyltransferase</fullName>
    </alternativeName>
    <alternativeName>
        <fullName evidence="6">rRNA (cytosine-N(4)-)-methyltransferase RsmH</fullName>
    </alternativeName>
</protein>
<keyword evidence="6" id="KW-0963">Cytoplasm</keyword>
<feature type="binding site" evidence="6">
    <location>
        <begin position="34"/>
        <end position="36"/>
    </location>
    <ligand>
        <name>S-adenosyl-L-methionine</name>
        <dbReference type="ChEBI" id="CHEBI:59789"/>
    </ligand>
</feature>
<comment type="subcellular location">
    <subcellularLocation>
        <location evidence="6">Cytoplasm</location>
    </subcellularLocation>
</comment>
<evidence type="ECO:0000256" key="4">
    <source>
        <dbReference type="ARBA" id="ARBA00022679"/>
    </source>
</evidence>
<dbReference type="InterPro" id="IPR029063">
    <property type="entry name" value="SAM-dependent_MTases_sf"/>
</dbReference>
<dbReference type="FunFam" id="1.10.150.170:FF:000003">
    <property type="entry name" value="Ribosomal RNA small subunit methyltransferase H"/>
    <property type="match status" value="1"/>
</dbReference>
<evidence type="ECO:0000256" key="5">
    <source>
        <dbReference type="ARBA" id="ARBA00022691"/>
    </source>
</evidence>
<keyword evidence="9" id="KW-1185">Reference proteome</keyword>
<evidence type="ECO:0000256" key="7">
    <source>
        <dbReference type="SAM" id="MobiDB-lite"/>
    </source>
</evidence>
<evidence type="ECO:0000256" key="2">
    <source>
        <dbReference type="ARBA" id="ARBA00022552"/>
    </source>
</evidence>
<gene>
    <name evidence="6 8" type="primary">rsmH</name>
    <name evidence="8" type="ORF">MOP44_16135</name>
</gene>
<dbReference type="RefSeq" id="WP_260791187.1">
    <property type="nucleotide sequence ID" value="NZ_CP093313.1"/>
</dbReference>
<dbReference type="SUPFAM" id="SSF53335">
    <property type="entry name" value="S-adenosyl-L-methionine-dependent methyltransferases"/>
    <property type="match status" value="1"/>
</dbReference>
<dbReference type="InterPro" id="IPR002903">
    <property type="entry name" value="RsmH"/>
</dbReference>
<dbReference type="Pfam" id="PF01795">
    <property type="entry name" value="Methyltransf_5"/>
    <property type="match status" value="1"/>
</dbReference>
<reference evidence="8" key="1">
    <citation type="submission" date="2021-04" db="EMBL/GenBank/DDBJ databases">
        <title>Phylogenetic analysis of Acidobacteriaceae.</title>
        <authorList>
            <person name="Qiu L."/>
            <person name="Zhang Q."/>
        </authorList>
    </citation>
    <scope>NUCLEOTIDE SEQUENCE</scope>
    <source>
        <strain evidence="8">DSM 25168</strain>
    </source>
</reference>
<proteinExistence type="inferred from homology"/>
<evidence type="ECO:0000256" key="1">
    <source>
        <dbReference type="ARBA" id="ARBA00010396"/>
    </source>
</evidence>